<comment type="similarity">
    <text evidence="11">Belongs to the helicase family. DinG subfamily.</text>
</comment>
<evidence type="ECO:0000256" key="12">
    <source>
        <dbReference type="ARBA" id="ARBA00044969"/>
    </source>
</evidence>
<dbReference type="GO" id="GO:0051536">
    <property type="term" value="F:iron-sulfur cluster binding"/>
    <property type="evidence" value="ECO:0007669"/>
    <property type="project" value="UniProtKB-KW"/>
</dbReference>
<evidence type="ECO:0000256" key="10">
    <source>
        <dbReference type="ARBA" id="ARBA00023235"/>
    </source>
</evidence>
<evidence type="ECO:0000256" key="8">
    <source>
        <dbReference type="ARBA" id="ARBA00023014"/>
    </source>
</evidence>
<dbReference type="GO" id="GO:0006281">
    <property type="term" value="P:DNA repair"/>
    <property type="evidence" value="ECO:0007669"/>
    <property type="project" value="TreeGrafter"/>
</dbReference>
<dbReference type="GO" id="GO:0046872">
    <property type="term" value="F:metal ion binding"/>
    <property type="evidence" value="ECO:0007669"/>
    <property type="project" value="UniProtKB-KW"/>
</dbReference>
<dbReference type="AlphaFoldDB" id="D4F4E1"/>
<dbReference type="EC" id="5.6.2.3" evidence="12"/>
<evidence type="ECO:0000256" key="6">
    <source>
        <dbReference type="ARBA" id="ARBA00022840"/>
    </source>
</evidence>
<dbReference type="EMBL" id="ADGK01000092">
    <property type="protein sequence ID" value="EFE23389.1"/>
    <property type="molecule type" value="Genomic_DNA"/>
</dbReference>
<comment type="caution">
    <text evidence="16">The sequence shown here is derived from an EMBL/GenBank/DDBJ whole genome shotgun (WGS) entry which is preliminary data.</text>
</comment>
<comment type="catalytic activity">
    <reaction evidence="13">
        <text>ATP + H2O = ADP + phosphate + H(+)</text>
        <dbReference type="Rhea" id="RHEA:13065"/>
        <dbReference type="ChEBI" id="CHEBI:15377"/>
        <dbReference type="ChEBI" id="CHEBI:15378"/>
        <dbReference type="ChEBI" id="CHEBI:30616"/>
        <dbReference type="ChEBI" id="CHEBI:43474"/>
        <dbReference type="ChEBI" id="CHEBI:456216"/>
        <dbReference type="EC" id="5.6.2.3"/>
    </reaction>
</comment>
<dbReference type="HOGENOM" id="CLU_012117_2_0_6"/>
<dbReference type="FunFam" id="3.40.50.300:FF:000499">
    <property type="entry name" value="ATP-dependent DNA helicase"/>
    <property type="match status" value="1"/>
</dbReference>
<accession>D4F4E1</accession>
<keyword evidence="10" id="KW-0413">Isomerase</keyword>
<dbReference type="GO" id="GO:0003677">
    <property type="term" value="F:DNA binding"/>
    <property type="evidence" value="ECO:0007669"/>
    <property type="project" value="UniProtKB-KW"/>
</dbReference>
<dbReference type="FunFam" id="3.40.50.300:FF:000466">
    <property type="entry name" value="ATP-dependent DNA helicase"/>
    <property type="match status" value="1"/>
</dbReference>
<dbReference type="Pfam" id="PF00270">
    <property type="entry name" value="DEAD"/>
    <property type="match status" value="1"/>
</dbReference>
<dbReference type="InterPro" id="IPR014001">
    <property type="entry name" value="Helicase_ATP-bd"/>
</dbReference>
<protein>
    <recommendedName>
        <fullName evidence="14">ATP-dependent DNA helicase YoaA</fullName>
        <ecNumber evidence="12">5.6.2.3</ecNumber>
    </recommendedName>
</protein>
<keyword evidence="4" id="KW-0378">Hydrolase</keyword>
<evidence type="ECO:0000256" key="5">
    <source>
        <dbReference type="ARBA" id="ARBA00022806"/>
    </source>
</evidence>
<evidence type="ECO:0000256" key="1">
    <source>
        <dbReference type="ARBA" id="ARBA00001966"/>
    </source>
</evidence>
<dbReference type="SMART" id="SM00487">
    <property type="entry name" value="DEXDc"/>
    <property type="match status" value="1"/>
</dbReference>
<keyword evidence="8" id="KW-0411">Iron-sulfur</keyword>
<keyword evidence="7" id="KW-0408">Iron</keyword>
<evidence type="ECO:0000256" key="9">
    <source>
        <dbReference type="ARBA" id="ARBA00023125"/>
    </source>
</evidence>
<evidence type="ECO:0000256" key="3">
    <source>
        <dbReference type="ARBA" id="ARBA00022741"/>
    </source>
</evidence>
<dbReference type="GO" id="GO:0016818">
    <property type="term" value="F:hydrolase activity, acting on acid anhydrides, in phosphorus-containing anhydrides"/>
    <property type="evidence" value="ECO:0007669"/>
    <property type="project" value="InterPro"/>
</dbReference>
<keyword evidence="2" id="KW-0479">Metal-binding</keyword>
<evidence type="ECO:0000256" key="13">
    <source>
        <dbReference type="ARBA" id="ARBA00048954"/>
    </source>
</evidence>
<name>D4F4E1_EDWTA</name>
<dbReference type="PROSITE" id="PS51193">
    <property type="entry name" value="HELICASE_ATP_BIND_2"/>
    <property type="match status" value="1"/>
</dbReference>
<dbReference type="PANTHER" id="PTHR11472:SF34">
    <property type="entry name" value="REGULATOR OF TELOMERE ELONGATION HELICASE 1"/>
    <property type="match status" value="1"/>
</dbReference>
<gene>
    <name evidence="16" type="ORF">EDWATA_01612</name>
</gene>
<dbReference type="Proteomes" id="UP000003692">
    <property type="component" value="Unassembled WGS sequence"/>
</dbReference>
<dbReference type="InterPro" id="IPR045028">
    <property type="entry name" value="DinG/Rad3-like"/>
</dbReference>
<keyword evidence="9" id="KW-0238">DNA-binding</keyword>
<evidence type="ECO:0000256" key="7">
    <source>
        <dbReference type="ARBA" id="ARBA00023004"/>
    </source>
</evidence>
<keyword evidence="5" id="KW-0347">Helicase</keyword>
<dbReference type="InterPro" id="IPR006555">
    <property type="entry name" value="ATP-dep_Helicase_C"/>
</dbReference>
<evidence type="ECO:0000256" key="11">
    <source>
        <dbReference type="ARBA" id="ARBA00038058"/>
    </source>
</evidence>
<evidence type="ECO:0000256" key="14">
    <source>
        <dbReference type="ARBA" id="ARBA00071792"/>
    </source>
</evidence>
<dbReference type="SUPFAM" id="SSF52540">
    <property type="entry name" value="P-loop containing nucleoside triphosphate hydrolases"/>
    <property type="match status" value="2"/>
</dbReference>
<dbReference type="Gene3D" id="3.40.50.300">
    <property type="entry name" value="P-loop containing nucleotide triphosphate hydrolases"/>
    <property type="match status" value="2"/>
</dbReference>
<evidence type="ECO:0000313" key="17">
    <source>
        <dbReference type="Proteomes" id="UP000003692"/>
    </source>
</evidence>
<dbReference type="SMART" id="SM00491">
    <property type="entry name" value="HELICc2"/>
    <property type="match status" value="1"/>
</dbReference>
<comment type="cofactor">
    <cofactor evidence="1">
        <name>[4Fe-4S] cluster</name>
        <dbReference type="ChEBI" id="CHEBI:49883"/>
    </cofactor>
</comment>
<reference evidence="16 17" key="1">
    <citation type="submission" date="2010-02" db="EMBL/GenBank/DDBJ databases">
        <authorList>
            <person name="Weinstock G."/>
            <person name="Sodergren E."/>
            <person name="Clifton S."/>
            <person name="Fulton L."/>
            <person name="Fulton B."/>
            <person name="Courtney L."/>
            <person name="Fronick C."/>
            <person name="Harrison M."/>
            <person name="Strong C."/>
            <person name="Farmer C."/>
            <person name="Delahaunty K."/>
            <person name="Markovic C."/>
            <person name="Hall O."/>
            <person name="Minx P."/>
            <person name="Tomlinson C."/>
            <person name="Mitreva M."/>
            <person name="Nelson J."/>
            <person name="Hou S."/>
            <person name="Wollam A."/>
            <person name="Pepin K.H."/>
            <person name="Johnson M."/>
            <person name="Bhonagiri V."/>
            <person name="Zhang X."/>
            <person name="Suruliraj S."/>
            <person name="Warren W."/>
            <person name="Chinwalla A."/>
            <person name="Mardis E.R."/>
            <person name="Wilson R.K."/>
        </authorList>
    </citation>
    <scope>NUCLEOTIDE SEQUENCE [LARGE SCALE GENOMIC DNA]</scope>
    <source>
        <strain evidence="16 17">ATCC 23685</strain>
    </source>
</reference>
<dbReference type="GO" id="GO:0043139">
    <property type="term" value="F:5'-3' DNA helicase activity"/>
    <property type="evidence" value="ECO:0007669"/>
    <property type="project" value="UniProtKB-EC"/>
</dbReference>
<feature type="domain" description="Helicase ATP-binding" evidence="15">
    <location>
        <begin position="33"/>
        <end position="295"/>
    </location>
</feature>
<evidence type="ECO:0000313" key="16">
    <source>
        <dbReference type="EMBL" id="EFE23389.1"/>
    </source>
</evidence>
<keyword evidence="3" id="KW-0547">Nucleotide-binding</keyword>
<evidence type="ECO:0000256" key="4">
    <source>
        <dbReference type="ARBA" id="ARBA00022801"/>
    </source>
</evidence>
<organism evidence="16 17">
    <name type="scientific">Edwardsiella tarda ATCC 23685</name>
    <dbReference type="NCBI Taxonomy" id="500638"/>
    <lineage>
        <taxon>Bacteria</taxon>
        <taxon>Pseudomonadati</taxon>
        <taxon>Pseudomonadota</taxon>
        <taxon>Gammaproteobacteria</taxon>
        <taxon>Enterobacterales</taxon>
        <taxon>Hafniaceae</taxon>
        <taxon>Edwardsiella</taxon>
    </lineage>
</organism>
<dbReference type="PANTHER" id="PTHR11472">
    <property type="entry name" value="DNA REPAIR DEAD HELICASE RAD3/XP-D SUBFAMILY MEMBER"/>
    <property type="match status" value="1"/>
</dbReference>
<dbReference type="GO" id="GO:0005524">
    <property type="term" value="F:ATP binding"/>
    <property type="evidence" value="ECO:0007669"/>
    <property type="project" value="UniProtKB-KW"/>
</dbReference>
<dbReference type="InterPro" id="IPR011545">
    <property type="entry name" value="DEAD/DEAH_box_helicase_dom"/>
</dbReference>
<sequence length="667" mass="73378">MAMELAPRSWHNPPTIIPEMRDAVADDFAPDGLLTQKIPGFTPREAQRQMAQAVAETITTQGQLVVEAGTGTGKTFAYLVPALRCGQKVIISTGSKALQDQLYNRDLPLMKAALDYQGATALLKGRANYLCSERLEQQSLAGGELAPALLAELMQVRSWSIQTEDGDISQCHGVAEESAVWPLVTSNNDNCLGGDCPHYKGCFVVKARRRAMEAQVVVVNHHLFLADLVVKEGGFGELIPEAQVTIFDEAHQVPDIASQYFGQQLSSRQLVDLARDIIMAYRTELRDVAQLQKSADLLTQRSLDLRIVLGDPGFRGNLRDILAQNEVRRALLLVDDALELCYDVMKMSLGRSALLDAAFERATLYRNRLKRLSDVSQPGYSYWYECTPRHFVLALTPLTVAEKFREVIQSKPGAWIFTSATLAVEEEVGYFSERLGLTAARSLLLPSPFDYAHQALLCVPRFLPSPNQPGGAVQLARMLSPLIEANNGRCFFLCTSHAMMRDLAQAFRVSLTLPVLVQGESGKSRLLADFIAAGNALLVATGSFWEGVDVRGDALSCVIIDKLPFTAPDDPLLKARMEDCRLRGGDPFSQVQLPDAVITLKQGVGRLIRDSRDRGVIVICDNRLVMRPYGEVFLRSLPPAPRTRDLARAIDFLRAAPATQAEGATEN</sequence>
<dbReference type="Pfam" id="PF13307">
    <property type="entry name" value="Helicase_C_2"/>
    <property type="match status" value="1"/>
</dbReference>
<keyword evidence="6" id="KW-0067">ATP-binding</keyword>
<dbReference type="InterPro" id="IPR027417">
    <property type="entry name" value="P-loop_NTPase"/>
</dbReference>
<proteinExistence type="inferred from homology"/>
<dbReference type="InterPro" id="IPR014013">
    <property type="entry name" value="Helic_SF1/SF2_ATP-bd_DinG/Rad3"/>
</dbReference>
<evidence type="ECO:0000256" key="2">
    <source>
        <dbReference type="ARBA" id="ARBA00022723"/>
    </source>
</evidence>
<evidence type="ECO:0000259" key="15">
    <source>
        <dbReference type="PROSITE" id="PS51193"/>
    </source>
</evidence>